<dbReference type="AlphaFoldDB" id="A0A183A087"/>
<organism evidence="3">
    <name type="scientific">Echinostoma caproni</name>
    <dbReference type="NCBI Taxonomy" id="27848"/>
    <lineage>
        <taxon>Eukaryota</taxon>
        <taxon>Metazoa</taxon>
        <taxon>Spiralia</taxon>
        <taxon>Lophotrochozoa</taxon>
        <taxon>Platyhelminthes</taxon>
        <taxon>Trematoda</taxon>
        <taxon>Digenea</taxon>
        <taxon>Plagiorchiida</taxon>
        <taxon>Echinostomata</taxon>
        <taxon>Echinostomatoidea</taxon>
        <taxon>Echinostomatidae</taxon>
        <taxon>Echinostoma</taxon>
    </lineage>
</organism>
<keyword evidence="2" id="KW-1185">Reference proteome</keyword>
<name>A0A183A087_9TREM</name>
<proteinExistence type="predicted"/>
<evidence type="ECO:0000313" key="2">
    <source>
        <dbReference type="Proteomes" id="UP000272942"/>
    </source>
</evidence>
<evidence type="ECO:0000313" key="3">
    <source>
        <dbReference type="WBParaSite" id="ECPE_0000037201-mRNA-1"/>
    </source>
</evidence>
<dbReference type="Proteomes" id="UP000272942">
    <property type="component" value="Unassembled WGS sequence"/>
</dbReference>
<accession>A0A183A087</accession>
<protein>
    <submittedName>
        <fullName evidence="3">Secreted protein</fullName>
    </submittedName>
</protein>
<reference evidence="3" key="1">
    <citation type="submission" date="2016-06" db="UniProtKB">
        <authorList>
            <consortium name="WormBaseParasite"/>
        </authorList>
    </citation>
    <scope>IDENTIFICATION</scope>
</reference>
<reference evidence="1 2" key="2">
    <citation type="submission" date="2018-11" db="EMBL/GenBank/DDBJ databases">
        <authorList>
            <consortium name="Pathogen Informatics"/>
        </authorList>
    </citation>
    <scope>NUCLEOTIDE SEQUENCE [LARGE SCALE GENOMIC DNA]</scope>
    <source>
        <strain evidence="1 2">Egypt</strain>
    </source>
</reference>
<dbReference type="WBParaSite" id="ECPE_0000037201-mRNA-1">
    <property type="protein sequence ID" value="ECPE_0000037201-mRNA-1"/>
    <property type="gene ID" value="ECPE_0000037201"/>
</dbReference>
<dbReference type="EMBL" id="UZAN01001199">
    <property type="protein sequence ID" value="VDP22043.1"/>
    <property type="molecule type" value="Genomic_DNA"/>
</dbReference>
<sequence>MTTGKCSMTNASNSSRLLKTLRTLADTMLRLSMAAVGAFLQFTPKETLCSVLQEGSTGNVGTSSGPENPG</sequence>
<gene>
    <name evidence="1" type="ORF">ECPE_LOCUS372</name>
</gene>
<evidence type="ECO:0000313" key="1">
    <source>
        <dbReference type="EMBL" id="VDP22043.1"/>
    </source>
</evidence>